<dbReference type="Proteomes" id="UP000199322">
    <property type="component" value="Unassembled WGS sequence"/>
</dbReference>
<dbReference type="RefSeq" id="WP_091401837.1">
    <property type="nucleotide sequence ID" value="NZ_FMYV01000001.1"/>
</dbReference>
<protein>
    <submittedName>
        <fullName evidence="1">Uncharacterized protein</fullName>
    </submittedName>
</protein>
<dbReference type="AlphaFoldDB" id="A0A1G6HTU2"/>
<reference evidence="1 2" key="1">
    <citation type="submission" date="2016-10" db="EMBL/GenBank/DDBJ databases">
        <authorList>
            <person name="de Groot N.N."/>
        </authorList>
    </citation>
    <scope>NUCLEOTIDE SEQUENCE [LARGE SCALE GENOMIC DNA]</scope>
    <source>
        <strain evidence="1 2">WG14</strain>
    </source>
</reference>
<proteinExistence type="predicted"/>
<accession>A0A1G6HTU2</accession>
<keyword evidence="2" id="KW-1185">Reference proteome</keyword>
<evidence type="ECO:0000313" key="1">
    <source>
        <dbReference type="EMBL" id="SDB97583.1"/>
    </source>
</evidence>
<organism evidence="1 2">
    <name type="scientific">Geotoga petraea</name>
    <dbReference type="NCBI Taxonomy" id="28234"/>
    <lineage>
        <taxon>Bacteria</taxon>
        <taxon>Thermotogati</taxon>
        <taxon>Thermotogota</taxon>
        <taxon>Thermotogae</taxon>
        <taxon>Petrotogales</taxon>
        <taxon>Petrotogaceae</taxon>
        <taxon>Geotoga</taxon>
    </lineage>
</organism>
<dbReference type="EMBL" id="FMYV01000001">
    <property type="protein sequence ID" value="SDB97583.1"/>
    <property type="molecule type" value="Genomic_DNA"/>
</dbReference>
<gene>
    <name evidence="1" type="ORF">SAMN04488588_0112</name>
</gene>
<sequence>MKKIIIFSALIISIILVFNSCTTGFNNDSITLSLSLTNDDSKSYVTDIPLEFILKINLPLANNSLSGFYLEVSSDNGVVNNERYTTTSYNLGETAVATEINAQVIDSKTVKITYTPEFSGKYIFTGYYQLANNPEISSNSYEKDIIGVNNKIGDIELLTPENSKKRVLENETEFTWVIGVNENPKINLDLDLEDSVTGDIRIEKENGEQKRINEVSDHQYTLDSFESAGFYRLKVKLFDSNSEYSNIVYDTEDVIFIVSDDQNKPEIEFVRNDKNEIIEENNITVETLSDLYNVTFNILDEEDFGNSGIYSIKATVASGDSTEVVFKNEIYPYGTFNDTISLNLDTDIQNHNIKIIVEDYVGERTIENYSINIKKISSETNLEPRYLDNEILEYDYSNKVYNYEGGQDNLVNLVSEIITNKEINENHKYFFKITDRYGELIGRKDRDGNIVETFEATRLSQNSYTFSGYQLSEGYNLLNLQASIYSPETGEIFARNQDSINVFVEDITPPKIYNAIIKVEGQQFEIDPPNIGNVNYIENKVWRFEITIQDTSDIVVNTDELIAEIIDPNGNNILDNPLSYTLEGNKLIITQPNTFSNTLVKGMYEIKISRESYDGTVQIEDEYDNSIDVRQNYIIKFEVN</sequence>
<evidence type="ECO:0000313" key="2">
    <source>
        <dbReference type="Proteomes" id="UP000199322"/>
    </source>
</evidence>
<dbReference type="STRING" id="28234.SAMN04488588_0112"/>
<name>A0A1G6HTU2_9BACT</name>